<protein>
    <recommendedName>
        <fullName evidence="5">Putative phosphoenolpyruvate synthase regulatory protein</fullName>
        <shortName evidence="5">PEP synthase regulatory protein</shortName>
        <shortName evidence="5">PSRP</shortName>
        <ecNumber evidence="5">2.7.11.33</ecNumber>
        <ecNumber evidence="5">2.7.4.28</ecNumber>
    </recommendedName>
    <alternativeName>
        <fullName evidence="5">Pyruvate, water dikinase regulatory protein</fullName>
    </alternativeName>
</protein>
<dbReference type="PANTHER" id="PTHR31756:SF3">
    <property type="entry name" value="PYRUVATE, PHOSPHATE DIKINASE REGULATORY PROTEIN 1, CHLOROPLASTIC"/>
    <property type="match status" value="1"/>
</dbReference>
<dbReference type="InterPro" id="IPR026530">
    <property type="entry name" value="PSRP"/>
</dbReference>
<reference evidence="6 7" key="1">
    <citation type="submission" date="2014-09" db="EMBL/GenBank/DDBJ databases">
        <authorList>
            <person name="Grob C."/>
            <person name="Taubert M."/>
            <person name="Howat A.M."/>
            <person name="Burns O.J."/>
            <person name="Dixon J.L."/>
            <person name="Chen Y."/>
            <person name="Murrell J.C."/>
        </authorList>
    </citation>
    <scope>NUCLEOTIDE SEQUENCE [LARGE SCALE GENOMIC DNA]</scope>
    <source>
        <strain evidence="6">L4</strain>
    </source>
</reference>
<keyword evidence="2 5" id="KW-0808">Transferase</keyword>
<dbReference type="EC" id="2.7.4.28" evidence="5"/>
<comment type="caution">
    <text evidence="6">The sequence shown here is derived from an EMBL/GenBank/DDBJ whole genome shotgun (WGS) entry which is preliminary data.</text>
</comment>
<dbReference type="STRING" id="392484.LP43_1179"/>
<organism evidence="6 7">
    <name type="scientific">Methylophaga thiooxydans</name>
    <dbReference type="NCBI Taxonomy" id="392484"/>
    <lineage>
        <taxon>Bacteria</taxon>
        <taxon>Pseudomonadati</taxon>
        <taxon>Pseudomonadota</taxon>
        <taxon>Gammaproteobacteria</taxon>
        <taxon>Thiotrichales</taxon>
        <taxon>Piscirickettsiaceae</taxon>
        <taxon>Methylophaga</taxon>
    </lineage>
</organism>
<keyword evidence="1 5" id="KW-0723">Serine/threonine-protein kinase</keyword>
<name>A0A0A0BKD6_9GAMM</name>
<comment type="catalytic activity">
    <reaction evidence="5">
        <text>[pyruvate, water dikinase]-phosphate + phosphate + H(+) = [pyruvate, water dikinase] + diphosphate</text>
        <dbReference type="Rhea" id="RHEA:48580"/>
        <dbReference type="Rhea" id="RHEA-COMP:11425"/>
        <dbReference type="Rhea" id="RHEA-COMP:11426"/>
        <dbReference type="ChEBI" id="CHEBI:15378"/>
        <dbReference type="ChEBI" id="CHEBI:33019"/>
        <dbReference type="ChEBI" id="CHEBI:43176"/>
        <dbReference type="ChEBI" id="CHEBI:43474"/>
        <dbReference type="ChEBI" id="CHEBI:68546"/>
        <dbReference type="EC" id="2.7.4.28"/>
    </reaction>
</comment>
<comment type="catalytic activity">
    <reaction evidence="5">
        <text>[pyruvate, water dikinase] + ADP = [pyruvate, water dikinase]-phosphate + AMP + H(+)</text>
        <dbReference type="Rhea" id="RHEA:46020"/>
        <dbReference type="Rhea" id="RHEA-COMP:11425"/>
        <dbReference type="Rhea" id="RHEA-COMP:11426"/>
        <dbReference type="ChEBI" id="CHEBI:15378"/>
        <dbReference type="ChEBI" id="CHEBI:43176"/>
        <dbReference type="ChEBI" id="CHEBI:68546"/>
        <dbReference type="ChEBI" id="CHEBI:456215"/>
        <dbReference type="ChEBI" id="CHEBI:456216"/>
        <dbReference type="EC" id="2.7.11.33"/>
    </reaction>
</comment>
<dbReference type="PANTHER" id="PTHR31756">
    <property type="entry name" value="PYRUVATE, PHOSPHATE DIKINASE REGULATORY PROTEIN 1, CHLOROPLASTIC"/>
    <property type="match status" value="1"/>
</dbReference>
<evidence type="ECO:0000256" key="4">
    <source>
        <dbReference type="ARBA" id="ARBA00022777"/>
    </source>
</evidence>
<evidence type="ECO:0000256" key="1">
    <source>
        <dbReference type="ARBA" id="ARBA00022527"/>
    </source>
</evidence>
<evidence type="ECO:0000256" key="3">
    <source>
        <dbReference type="ARBA" id="ARBA00022741"/>
    </source>
</evidence>
<dbReference type="HAMAP" id="MF_01062">
    <property type="entry name" value="PSRP"/>
    <property type="match status" value="1"/>
</dbReference>
<comment type="function">
    <text evidence="5">Bifunctional serine/threonine kinase and phosphorylase involved in the regulation of the phosphoenolpyruvate synthase (PEPS) by catalyzing its phosphorylation/dephosphorylation.</text>
</comment>
<dbReference type="RefSeq" id="WP_036312972.1">
    <property type="nucleotide sequence ID" value="NZ_JRQD01000002.1"/>
</dbReference>
<gene>
    <name evidence="6" type="ORF">LP43_1179</name>
</gene>
<dbReference type="InterPro" id="IPR005177">
    <property type="entry name" value="Kinase-pyrophosphorylase"/>
</dbReference>
<dbReference type="GO" id="GO:0016776">
    <property type="term" value="F:phosphotransferase activity, phosphate group as acceptor"/>
    <property type="evidence" value="ECO:0007669"/>
    <property type="project" value="UniProtKB-UniRule"/>
</dbReference>
<dbReference type="Pfam" id="PF03618">
    <property type="entry name" value="Kinase-PPPase"/>
    <property type="match status" value="1"/>
</dbReference>
<keyword evidence="3 5" id="KW-0547">Nucleotide-binding</keyword>
<evidence type="ECO:0000313" key="7">
    <source>
        <dbReference type="Proteomes" id="UP000029999"/>
    </source>
</evidence>
<dbReference type="EMBL" id="JRQD01000002">
    <property type="protein sequence ID" value="KGM07564.1"/>
    <property type="molecule type" value="Genomic_DNA"/>
</dbReference>
<accession>A0A0A0BKD6</accession>
<comment type="similarity">
    <text evidence="5">Belongs to the pyruvate, phosphate/water dikinase regulatory protein family. PSRP subfamily.</text>
</comment>
<dbReference type="GO" id="GO:0043531">
    <property type="term" value="F:ADP binding"/>
    <property type="evidence" value="ECO:0007669"/>
    <property type="project" value="UniProtKB-UniRule"/>
</dbReference>
<dbReference type="GO" id="GO:0004674">
    <property type="term" value="F:protein serine/threonine kinase activity"/>
    <property type="evidence" value="ECO:0007669"/>
    <property type="project" value="UniProtKB-UniRule"/>
</dbReference>
<dbReference type="AlphaFoldDB" id="A0A0A0BKD6"/>
<dbReference type="GO" id="GO:0005524">
    <property type="term" value="F:ATP binding"/>
    <property type="evidence" value="ECO:0007669"/>
    <property type="project" value="InterPro"/>
</dbReference>
<dbReference type="NCBIfam" id="NF003742">
    <property type="entry name" value="PRK05339.1"/>
    <property type="match status" value="1"/>
</dbReference>
<dbReference type="EC" id="2.7.11.33" evidence="5"/>
<feature type="binding site" evidence="5">
    <location>
        <begin position="162"/>
        <end position="169"/>
    </location>
    <ligand>
        <name>ADP</name>
        <dbReference type="ChEBI" id="CHEBI:456216"/>
    </ligand>
</feature>
<sequence length="296" mass="33390">MTQHENNKSEQIRKVFFVSDRTGLTAESYGKCLLAQFPDLEFETITLAFVDTTEKALHAREQINHTSLESNLKPVVFSTLVNDDEQYIIESANACVISLFHSFIGSLESFFGVESSHKQGVSRISFSDTTYQRRLDAIDFALTHDDGVRPDHYDDAEVILAGVSRCGKTPTSLYLAMNFSLKVANYPLTPEDLVSETLPKCLTDNLEKLVGLTIKPVPLSRIRRQRRPDSDYSSLEICQSELEQAKSMFEKAGITVFDTTDTSIEEISSRVVRTLGLARERVRESTLIFNKFIKAR</sequence>
<keyword evidence="4 5" id="KW-0418">Kinase</keyword>
<evidence type="ECO:0000256" key="2">
    <source>
        <dbReference type="ARBA" id="ARBA00022679"/>
    </source>
</evidence>
<dbReference type="Proteomes" id="UP000029999">
    <property type="component" value="Unassembled WGS sequence"/>
</dbReference>
<evidence type="ECO:0000313" key="6">
    <source>
        <dbReference type="EMBL" id="KGM07564.1"/>
    </source>
</evidence>
<evidence type="ECO:0000256" key="5">
    <source>
        <dbReference type="HAMAP-Rule" id="MF_01062"/>
    </source>
</evidence>
<proteinExistence type="inferred from homology"/>